<evidence type="ECO:0000313" key="2">
    <source>
        <dbReference type="Proteomes" id="UP001145021"/>
    </source>
</evidence>
<dbReference type="AlphaFoldDB" id="A0A9W7XR21"/>
<gene>
    <name evidence="1" type="ORF">LPJ64_000401</name>
</gene>
<name>A0A9W7XR21_9FUNG</name>
<sequence length="71" mass="7915">MIEALNQQPYDDTVSAIVLRPSTAVPTIYKSAALHYLRLSLSQHAAQLTWPSDWRDNAAVSTPIFFLEVGK</sequence>
<organism evidence="1 2">
    <name type="scientific">Coemansia asiatica</name>
    <dbReference type="NCBI Taxonomy" id="1052880"/>
    <lineage>
        <taxon>Eukaryota</taxon>
        <taxon>Fungi</taxon>
        <taxon>Fungi incertae sedis</taxon>
        <taxon>Zoopagomycota</taxon>
        <taxon>Kickxellomycotina</taxon>
        <taxon>Kickxellomycetes</taxon>
        <taxon>Kickxellales</taxon>
        <taxon>Kickxellaceae</taxon>
        <taxon>Coemansia</taxon>
    </lineage>
</organism>
<dbReference type="EMBL" id="JANBOH010000007">
    <property type="protein sequence ID" value="KAJ1648348.1"/>
    <property type="molecule type" value="Genomic_DNA"/>
</dbReference>
<comment type="caution">
    <text evidence="1">The sequence shown here is derived from an EMBL/GenBank/DDBJ whole genome shotgun (WGS) entry which is preliminary data.</text>
</comment>
<proteinExistence type="predicted"/>
<evidence type="ECO:0000313" key="1">
    <source>
        <dbReference type="EMBL" id="KAJ1648348.1"/>
    </source>
</evidence>
<accession>A0A9W7XR21</accession>
<reference evidence="1" key="1">
    <citation type="submission" date="2022-07" db="EMBL/GenBank/DDBJ databases">
        <title>Phylogenomic reconstructions and comparative analyses of Kickxellomycotina fungi.</title>
        <authorList>
            <person name="Reynolds N.K."/>
            <person name="Stajich J.E."/>
            <person name="Barry K."/>
            <person name="Grigoriev I.V."/>
            <person name="Crous P."/>
            <person name="Smith M.E."/>
        </authorList>
    </citation>
    <scope>NUCLEOTIDE SEQUENCE</scope>
    <source>
        <strain evidence="1">NBRC 105413</strain>
    </source>
</reference>
<keyword evidence="2" id="KW-1185">Reference proteome</keyword>
<protein>
    <submittedName>
        <fullName evidence="1">Uncharacterized protein</fullName>
    </submittedName>
</protein>
<dbReference type="Proteomes" id="UP001145021">
    <property type="component" value="Unassembled WGS sequence"/>
</dbReference>